<dbReference type="Gene3D" id="3.60.10.10">
    <property type="entry name" value="Endonuclease/exonuclease/phosphatase"/>
    <property type="match status" value="1"/>
</dbReference>
<dbReference type="PANTHER" id="PTHR33395:SF22">
    <property type="entry name" value="REVERSE TRANSCRIPTASE DOMAIN-CONTAINING PROTEIN"/>
    <property type="match status" value="1"/>
</dbReference>
<dbReference type="EMBL" id="JAZGQO010000011">
    <property type="protein sequence ID" value="KAK6172683.1"/>
    <property type="molecule type" value="Genomic_DNA"/>
</dbReference>
<feature type="region of interest" description="Disordered" evidence="1">
    <location>
        <begin position="1"/>
        <end position="20"/>
    </location>
</feature>
<comment type="caution">
    <text evidence="3">The sequence shown here is derived from an EMBL/GenBank/DDBJ whole genome shotgun (WGS) entry which is preliminary data.</text>
</comment>
<dbReference type="Pfam" id="PF14529">
    <property type="entry name" value="Exo_endo_phos_2"/>
    <property type="match status" value="1"/>
</dbReference>
<evidence type="ECO:0000259" key="2">
    <source>
        <dbReference type="Pfam" id="PF14529"/>
    </source>
</evidence>
<evidence type="ECO:0000256" key="1">
    <source>
        <dbReference type="SAM" id="MobiDB-lite"/>
    </source>
</evidence>
<protein>
    <recommendedName>
        <fullName evidence="2">Endonuclease/exonuclease/phosphatase domain-containing protein</fullName>
    </recommendedName>
</protein>
<dbReference type="Proteomes" id="UP001347796">
    <property type="component" value="Unassembled WGS sequence"/>
</dbReference>
<evidence type="ECO:0000313" key="3">
    <source>
        <dbReference type="EMBL" id="KAK6172683.1"/>
    </source>
</evidence>
<name>A0AAN8JCW6_PATCE</name>
<proteinExistence type="predicted"/>
<dbReference type="GO" id="GO:0007508">
    <property type="term" value="P:larval heart development"/>
    <property type="evidence" value="ECO:0007669"/>
    <property type="project" value="TreeGrafter"/>
</dbReference>
<dbReference type="InterPro" id="IPR005135">
    <property type="entry name" value="Endo/exonuclease/phosphatase"/>
</dbReference>
<dbReference type="InterPro" id="IPR036691">
    <property type="entry name" value="Endo/exonu/phosph_ase_sf"/>
</dbReference>
<gene>
    <name evidence="3" type="ORF">SNE40_016294</name>
</gene>
<accession>A0AAN8JCW6</accession>
<evidence type="ECO:0000313" key="4">
    <source>
        <dbReference type="Proteomes" id="UP001347796"/>
    </source>
</evidence>
<dbReference type="GO" id="GO:0061343">
    <property type="term" value="P:cell adhesion involved in heart morphogenesis"/>
    <property type="evidence" value="ECO:0007669"/>
    <property type="project" value="TreeGrafter"/>
</dbReference>
<dbReference type="GO" id="GO:0031012">
    <property type="term" value="C:extracellular matrix"/>
    <property type="evidence" value="ECO:0007669"/>
    <property type="project" value="TreeGrafter"/>
</dbReference>
<dbReference type="PANTHER" id="PTHR33395">
    <property type="entry name" value="TRANSCRIPTASE, PUTATIVE-RELATED-RELATED"/>
    <property type="match status" value="1"/>
</dbReference>
<dbReference type="GO" id="GO:0003824">
    <property type="term" value="F:catalytic activity"/>
    <property type="evidence" value="ECO:0007669"/>
    <property type="project" value="InterPro"/>
</dbReference>
<dbReference type="SUPFAM" id="SSF56219">
    <property type="entry name" value="DNase I-like"/>
    <property type="match status" value="1"/>
</dbReference>
<feature type="domain" description="Endonuclease/exonuclease/phosphatase" evidence="2">
    <location>
        <begin position="158"/>
        <end position="272"/>
    </location>
</feature>
<dbReference type="AlphaFoldDB" id="A0AAN8JCW6"/>
<keyword evidence="4" id="KW-1185">Reference proteome</keyword>
<reference evidence="3 4" key="1">
    <citation type="submission" date="2024-01" db="EMBL/GenBank/DDBJ databases">
        <title>The genome of the rayed Mediterranean limpet Patella caerulea (Linnaeus, 1758).</title>
        <authorList>
            <person name="Anh-Thu Weber A."/>
            <person name="Halstead-Nussloch G."/>
        </authorList>
    </citation>
    <scope>NUCLEOTIDE SEQUENCE [LARGE SCALE GENOMIC DNA]</scope>
    <source>
        <strain evidence="3">AATW-2023a</strain>
        <tissue evidence="3">Whole specimen</tissue>
    </source>
</reference>
<sequence>MIETPSSYVDSSESEPSSSYLEGSQVASFTSIGKNSSNTSSHKVKDKLTILIINFQSVRNKRTELHNIISSCAPDIIIGSETHTDNDFHNAEFLPPNIPAEQKYQIFRKDRKELINKSGGGVTIMVRPDLPAEECLDLDTTCEIKWAKVRTSSNEAILIGAYYREPKSKIEALDELEKSLSKIQNDPSYRNMKIFLGGDFNLGDIEWEVGRPMVGARDKVHCDKILQMSSYYSLEQINNLPTRQGRILDLLFTSHPSLIQRYITCPPIGLSDDDILSVQTNIKPVINKKTLGKVFNYKKAEWNNIRKDMSDFSEEYLRTSISKTVEDNWTTFKQTLFSTMDKNIQKKVIKGKPDIPWMTHKIKRMIRKKTETL</sequence>
<organism evidence="3 4">
    <name type="scientific">Patella caerulea</name>
    <name type="common">Rayed Mediterranean limpet</name>
    <dbReference type="NCBI Taxonomy" id="87958"/>
    <lineage>
        <taxon>Eukaryota</taxon>
        <taxon>Metazoa</taxon>
        <taxon>Spiralia</taxon>
        <taxon>Lophotrochozoa</taxon>
        <taxon>Mollusca</taxon>
        <taxon>Gastropoda</taxon>
        <taxon>Patellogastropoda</taxon>
        <taxon>Patelloidea</taxon>
        <taxon>Patellidae</taxon>
        <taxon>Patella</taxon>
    </lineage>
</organism>